<dbReference type="AlphaFoldDB" id="A0A3S4PJV3"/>
<dbReference type="PANTHER" id="PTHR13026">
    <property type="entry name" value="NNP-1 PROTEIN NOVEL NUCLEAR PROTEIN 1 NOP52"/>
    <property type="match status" value="1"/>
</dbReference>
<dbReference type="OrthoDB" id="2019504at2759"/>
<keyword evidence="7" id="KW-1185">Reference proteome</keyword>
<keyword evidence="3" id="KW-0698">rRNA processing</keyword>
<name>A0A3S4PJV3_9MAGN</name>
<dbReference type="InterPro" id="IPR010301">
    <property type="entry name" value="RRP1"/>
</dbReference>
<dbReference type="GO" id="GO:0005634">
    <property type="term" value="C:nucleus"/>
    <property type="evidence" value="ECO:0007669"/>
    <property type="project" value="UniProtKB-SubCell"/>
</dbReference>
<feature type="compositionally biased region" description="Basic residues" evidence="5">
    <location>
        <begin position="345"/>
        <end position="355"/>
    </location>
</feature>
<accession>A0A3S4PJV3</accession>
<dbReference type="EMBL" id="QPKB01000008">
    <property type="protein sequence ID" value="RWR91446.1"/>
    <property type="molecule type" value="Genomic_DNA"/>
</dbReference>
<evidence type="ECO:0000256" key="2">
    <source>
        <dbReference type="ARBA" id="ARBA00006374"/>
    </source>
</evidence>
<feature type="region of interest" description="Disordered" evidence="5">
    <location>
        <begin position="482"/>
        <end position="503"/>
    </location>
</feature>
<dbReference type="GO" id="GO:0006364">
    <property type="term" value="P:rRNA processing"/>
    <property type="evidence" value="ECO:0007669"/>
    <property type="project" value="UniProtKB-KW"/>
</dbReference>
<dbReference type="PANTHER" id="PTHR13026:SF0">
    <property type="entry name" value="RIBOSOMAL RNA PROCESSING 1B"/>
    <property type="match status" value="1"/>
</dbReference>
<organism evidence="6 7">
    <name type="scientific">Cinnamomum micranthum f. kanehirae</name>
    <dbReference type="NCBI Taxonomy" id="337451"/>
    <lineage>
        <taxon>Eukaryota</taxon>
        <taxon>Viridiplantae</taxon>
        <taxon>Streptophyta</taxon>
        <taxon>Embryophyta</taxon>
        <taxon>Tracheophyta</taxon>
        <taxon>Spermatophyta</taxon>
        <taxon>Magnoliopsida</taxon>
        <taxon>Magnoliidae</taxon>
        <taxon>Laurales</taxon>
        <taxon>Lauraceae</taxon>
        <taxon>Cinnamomum</taxon>
    </lineage>
</organism>
<feature type="compositionally biased region" description="Basic residues" evidence="5">
    <location>
        <begin position="327"/>
        <end position="336"/>
    </location>
</feature>
<dbReference type="GO" id="GO:0030688">
    <property type="term" value="C:preribosome, small subunit precursor"/>
    <property type="evidence" value="ECO:0007669"/>
    <property type="project" value="InterPro"/>
</dbReference>
<protein>
    <submittedName>
        <fullName evidence="6">Ribosomal RNA processing protein 1 B</fullName>
    </submittedName>
</protein>
<keyword evidence="4" id="KW-0539">Nucleus</keyword>
<dbReference type="Pfam" id="PF05997">
    <property type="entry name" value="Nop52"/>
    <property type="match status" value="1"/>
</dbReference>
<gene>
    <name evidence="6" type="ORF">CKAN_02059900</name>
</gene>
<evidence type="ECO:0000256" key="3">
    <source>
        <dbReference type="ARBA" id="ARBA00022552"/>
    </source>
</evidence>
<proteinExistence type="inferred from homology"/>
<evidence type="ECO:0000313" key="7">
    <source>
        <dbReference type="Proteomes" id="UP000283530"/>
    </source>
</evidence>
<evidence type="ECO:0000256" key="5">
    <source>
        <dbReference type="SAM" id="MobiDB-lite"/>
    </source>
</evidence>
<evidence type="ECO:0000256" key="4">
    <source>
        <dbReference type="ARBA" id="ARBA00023242"/>
    </source>
</evidence>
<dbReference type="STRING" id="337451.A0A3S4PJV3"/>
<dbReference type="Proteomes" id="UP000283530">
    <property type="component" value="Unassembled WGS sequence"/>
</dbReference>
<comment type="similarity">
    <text evidence="2">Belongs to the RRP1 family.</text>
</comment>
<evidence type="ECO:0000313" key="6">
    <source>
        <dbReference type="EMBL" id="RWR91446.1"/>
    </source>
</evidence>
<evidence type="ECO:0000256" key="1">
    <source>
        <dbReference type="ARBA" id="ARBA00004123"/>
    </source>
</evidence>
<comment type="caution">
    <text evidence="6">The sequence shown here is derived from an EMBL/GenBank/DDBJ whole genome shotgun (WGS) entry which is preliminary data.</text>
</comment>
<reference evidence="6 7" key="1">
    <citation type="journal article" date="2019" name="Nat. Plants">
        <title>Stout camphor tree genome fills gaps in understanding of flowering plant genome evolution.</title>
        <authorList>
            <person name="Chaw S.M."/>
            <person name="Liu Y.C."/>
            <person name="Wu Y.W."/>
            <person name="Wang H.Y."/>
            <person name="Lin C.I."/>
            <person name="Wu C.S."/>
            <person name="Ke H.M."/>
            <person name="Chang L.Y."/>
            <person name="Hsu C.Y."/>
            <person name="Yang H.T."/>
            <person name="Sudianto E."/>
            <person name="Hsu M.H."/>
            <person name="Wu K.P."/>
            <person name="Wang L.N."/>
            <person name="Leebens-Mack J.H."/>
            <person name="Tsai I.J."/>
        </authorList>
    </citation>
    <scope>NUCLEOTIDE SEQUENCE [LARGE SCALE GENOMIC DNA]</scope>
    <source>
        <strain evidence="7">cv. Chaw 1501</strain>
        <tissue evidence="6">Young leaves</tissue>
    </source>
</reference>
<sequence length="551" mass="60822">MATTDVAPTGPSIAKQLASCNARTRLKAVRLLQSHLPLQPSIPEDEMKKIWKGLFYCVWHADKQQHQLDLIERLSSLLRTLPPPLSLLYFSSFLLTVRREWPGIDFLRLDKFYLLIRRFVRHLFILLASRSWDPLFAAQFLDALCETSLLPADGLPAQGVSYHIADVFWDELKGFLPLPKGVLEMLLKPFIAVLEKSADKVLLGKVRSGVFEPLLGGGRRLLERGNGNLEEKEEGGGDEKEKFGVVAVSMGFARMFLRIASLPDTVQANRKVLFALHEVFKKLEREFERSGIEVSLPEAVEIAEVSLELVEQESGSLNGLDGENPEKKKKSKKVKKMSNGVDKKSKSKEKKKKKNGTREGVSDDPVSIETVTSLEDENGGSDAAISFNETVISNLQKQFEKVAAEAGMDIGTASLSGIDTMPVGNTVSKKRKRGKNVDGQVSLDMASNGDVIVGGSANGKSSEKSAKKVKFSMKSNLVWKPHSPLPPQSLRLPPSVTPRGSALKKGVLPGPIRETALVKKVKRRTNPLKKDMKGLKKGAVKRLRKLRPLPV</sequence>
<feature type="region of interest" description="Disordered" evidence="5">
    <location>
        <begin position="313"/>
        <end position="368"/>
    </location>
</feature>
<comment type="subcellular location">
    <subcellularLocation>
        <location evidence="1">Nucleus</location>
    </subcellularLocation>
</comment>